<evidence type="ECO:0000256" key="1">
    <source>
        <dbReference type="ARBA" id="ARBA00004651"/>
    </source>
</evidence>
<dbReference type="PRINTS" id="PR01437">
    <property type="entry name" value="NUOXDRDTASE4"/>
</dbReference>
<keyword evidence="4" id="KW-1133">Transmembrane helix</keyword>
<evidence type="ECO:0000313" key="8">
    <source>
        <dbReference type="Proteomes" id="UP000465846"/>
    </source>
</evidence>
<gene>
    <name evidence="7" type="ORF">G3I44_04515</name>
</gene>
<organism evidence="7 8">
    <name type="scientific">Halogeometricum borinquense</name>
    <dbReference type="NCBI Taxonomy" id="60847"/>
    <lineage>
        <taxon>Archaea</taxon>
        <taxon>Methanobacteriati</taxon>
        <taxon>Methanobacteriota</taxon>
        <taxon>Stenosarchaea group</taxon>
        <taxon>Halobacteria</taxon>
        <taxon>Halobacteriales</taxon>
        <taxon>Haloferacaceae</taxon>
        <taxon>Halogeometricum</taxon>
    </lineage>
</organism>
<evidence type="ECO:0000256" key="2">
    <source>
        <dbReference type="ARBA" id="ARBA00022475"/>
    </source>
</evidence>
<sequence>MSTAVIAPLLVALVTAIATLLTRTNDTINRGVSLLGGVGYFAAVALLFQRIVLPLGSEGQTLVYQVSGWKAPFGIVLVADPLSAFMLALTAIVSLCALTYSVLFVDGFGQRLSYHPLYHFMVVGVTGSFLTGDIFNLFVWFEVMLMSSYILVLFYSGPEHTRAALNYVVLNLLGSAVMLLAIGGLYATTGTLNMAHLAQRLTDPTAHVAVAPSLGLAAVLFSVFALKAGLVPFQFWVPAAYRAAPAPVTAMLAGVVKKVGVYAIVRLYFTVFAAASLPVSLPFISGNSMLAFFGPVFFIMATASIVVGGIGAIGREDIDGLLAYSSISQVGFIILPLAVAATAESGAIQTLGVAASLVYAFNHGLAKSLLFLASGTIQEAVGTARFDQLGGLARRAPVLSAGFLLGALTLIGVPPLSGFFGKLLVFQTAADAFALDAIGAAAALIVALVGAVLTIAYYTRAWNDAFWGAPGSAVEAAIPSRWTGPVSVEADESAVADAGGRADGGTANNVSDPPASFALTGQVVVVAALAVTVIAFGIGFDAVYQTATTAADAALNTEGYMKAVLGSVGALVGVVA</sequence>
<feature type="domain" description="NADH:quinone oxidoreductase/Mrp antiporter transmembrane" evidence="6">
    <location>
        <begin position="133"/>
        <end position="433"/>
    </location>
</feature>
<dbReference type="GO" id="GO:0042773">
    <property type="term" value="P:ATP synthesis coupled electron transport"/>
    <property type="evidence" value="ECO:0007669"/>
    <property type="project" value="InterPro"/>
</dbReference>
<comment type="subcellular location">
    <subcellularLocation>
        <location evidence="1">Cell membrane</location>
        <topology evidence="1">Multi-pass membrane protein</topology>
    </subcellularLocation>
</comment>
<dbReference type="GeneID" id="44078638"/>
<dbReference type="AlphaFoldDB" id="A0A6C0UH69"/>
<dbReference type="EMBL" id="CP048739">
    <property type="protein sequence ID" value="QIB73611.1"/>
    <property type="molecule type" value="Genomic_DNA"/>
</dbReference>
<dbReference type="Pfam" id="PF00361">
    <property type="entry name" value="Proton_antipo_M"/>
    <property type="match status" value="1"/>
</dbReference>
<evidence type="ECO:0000256" key="5">
    <source>
        <dbReference type="ARBA" id="ARBA00023136"/>
    </source>
</evidence>
<protein>
    <submittedName>
        <fullName evidence="7">Na+/H+ antiporter subunit D</fullName>
    </submittedName>
</protein>
<evidence type="ECO:0000256" key="4">
    <source>
        <dbReference type="ARBA" id="ARBA00022989"/>
    </source>
</evidence>
<dbReference type="RefSeq" id="WP_163485647.1">
    <property type="nucleotide sequence ID" value="NZ_CP048739.1"/>
</dbReference>
<evidence type="ECO:0000256" key="3">
    <source>
        <dbReference type="ARBA" id="ARBA00022692"/>
    </source>
</evidence>
<dbReference type="GO" id="GO:0005886">
    <property type="term" value="C:plasma membrane"/>
    <property type="evidence" value="ECO:0007669"/>
    <property type="project" value="UniProtKB-SubCell"/>
</dbReference>
<reference evidence="7 8" key="1">
    <citation type="submission" date="2020-02" db="EMBL/GenBank/DDBJ databases">
        <title>Whole genome sequence of Halogeometricum borinquense strain wsp4.</title>
        <authorList>
            <person name="Verma D.K."/>
            <person name="Gopal K."/>
            <person name="Prasad E.S."/>
        </authorList>
    </citation>
    <scope>NUCLEOTIDE SEQUENCE [LARGE SCALE GENOMIC DNA]</scope>
    <source>
        <strain evidence="8">wsp4</strain>
    </source>
</reference>
<keyword evidence="2" id="KW-1003">Cell membrane</keyword>
<dbReference type="Proteomes" id="UP000465846">
    <property type="component" value="Chromosome"/>
</dbReference>
<name>A0A6C0UH69_9EURY</name>
<proteinExistence type="predicted"/>
<accession>A0A6C0UH69</accession>
<dbReference type="PANTHER" id="PTHR42703">
    <property type="entry name" value="NADH DEHYDROGENASE"/>
    <property type="match status" value="1"/>
</dbReference>
<keyword evidence="5" id="KW-0472">Membrane</keyword>
<evidence type="ECO:0000259" key="6">
    <source>
        <dbReference type="Pfam" id="PF00361"/>
    </source>
</evidence>
<dbReference type="PANTHER" id="PTHR42703:SF1">
    <property type="entry name" value="NA(+)_H(+) ANTIPORTER SUBUNIT D1"/>
    <property type="match status" value="1"/>
</dbReference>
<keyword evidence="3" id="KW-0812">Transmembrane</keyword>
<dbReference type="InterPro" id="IPR050586">
    <property type="entry name" value="CPA3_Na-H_Antiporter_D"/>
</dbReference>
<dbReference type="GO" id="GO:0008137">
    <property type="term" value="F:NADH dehydrogenase (ubiquinone) activity"/>
    <property type="evidence" value="ECO:0007669"/>
    <property type="project" value="InterPro"/>
</dbReference>
<dbReference type="InterPro" id="IPR003918">
    <property type="entry name" value="NADH_UbQ_OxRdtase"/>
</dbReference>
<dbReference type="InterPro" id="IPR001750">
    <property type="entry name" value="ND/Mrp_TM"/>
</dbReference>
<evidence type="ECO:0000313" key="7">
    <source>
        <dbReference type="EMBL" id="QIB73611.1"/>
    </source>
</evidence>